<reference evidence="2 3" key="1">
    <citation type="journal article" date="2010" name="Environ. Microbiol.">
        <title>Genomic analysis of oceanic cyanobacterial myoviruses compared with T4-like myoviruses from diverse hosts and environments.</title>
        <authorList>
            <person name="Sullivan M.B."/>
            <person name="Huang K.H."/>
            <person name="Ignacio-Espinoza J.C."/>
            <person name="Berlin A.M."/>
            <person name="Kelly L."/>
            <person name="Weigele P.R."/>
            <person name="DeFrancesco A.S."/>
            <person name="Kern S.E."/>
            <person name="Thompson L.R."/>
            <person name="Young S."/>
            <person name="Yandava C."/>
            <person name="Fu R."/>
            <person name="Krastins B."/>
            <person name="Chase M."/>
            <person name="Sarracino D."/>
            <person name="Osburne M.S."/>
            <person name="Henn M.R."/>
            <person name="Chisholm S.W."/>
        </authorList>
    </citation>
    <scope>NUCLEOTIDE SEQUENCE [LARGE SCALE GENOMIC DNA]</scope>
    <source>
        <strain evidence="2">Syn1</strain>
    </source>
</reference>
<dbReference type="Pfam" id="PF24653">
    <property type="entry name" value="Phage_OMP"/>
    <property type="match status" value="1"/>
</dbReference>
<accession>E3SPT9</accession>
<dbReference type="GeneID" id="10329134"/>
<dbReference type="EMBL" id="GU071105">
    <property type="protein sequence ID" value="ADO99305.1"/>
    <property type="molecule type" value="Genomic_DNA"/>
</dbReference>
<keyword evidence="3" id="KW-1185">Reference proteome</keyword>
<organism evidence="2 3">
    <name type="scientific">Prochlorococcus phage Syn1</name>
    <dbReference type="NCBI Taxonomy" id="444861"/>
    <lineage>
        <taxon>Viruses</taxon>
        <taxon>Duplodnaviria</taxon>
        <taxon>Heunggongvirae</taxon>
        <taxon>Uroviricota</taxon>
        <taxon>Caudoviricetes</taxon>
        <taxon>Pantevenvirales</taxon>
        <taxon>Kyanoviridae</taxon>
        <taxon>Vellamovirus</taxon>
        <taxon>Vellamovirus syn1</taxon>
    </lineage>
</organism>
<protein>
    <submittedName>
        <fullName evidence="2">DUF680 domain-containing protein</fullName>
    </submittedName>
</protein>
<dbReference type="RefSeq" id="YP_004324575.1">
    <property type="nucleotide sequence ID" value="NC_015288.1"/>
</dbReference>
<dbReference type="KEGG" id="vg:10329134"/>
<evidence type="ECO:0000259" key="1">
    <source>
        <dbReference type="Pfam" id="PF24653"/>
    </source>
</evidence>
<dbReference type="InterPro" id="IPR056410">
    <property type="entry name" value="Phage_OMP"/>
</dbReference>
<evidence type="ECO:0000313" key="2">
    <source>
        <dbReference type="EMBL" id="ADO99305.1"/>
    </source>
</evidence>
<dbReference type="Proteomes" id="UP000006534">
    <property type="component" value="Segment"/>
</dbReference>
<feature type="domain" description="Cyanophage outer membrane protein-like beta-barrel" evidence="1">
    <location>
        <begin position="62"/>
        <end position="184"/>
    </location>
</feature>
<sequence length="184" mass="19059">MVERYPSKLDVIGSSPIIRFSTNWHKGVNFCDFSVLYINPPPRRGGIHLQVTILQVTKGISMIKSVFAATAALSVSAGAAFAGPYVNVEANSGWTGSDYSGTATDLHVGYEGELGESASYYVQGGATVVSPDGAESDTVPSGKAGVGIGLTDALGAYGEVSFVGSGDSDIDRGYGTKVGLKYSF</sequence>
<dbReference type="OrthoDB" id="21145at10239"/>
<proteinExistence type="predicted"/>
<dbReference type="InterPro" id="IPR011250">
    <property type="entry name" value="OMP/PagP_B-barrel"/>
</dbReference>
<gene>
    <name evidence="2" type="ORF">Syn1_209</name>
</gene>
<name>E3SPT9_9CAUD</name>
<dbReference type="SUPFAM" id="SSF56925">
    <property type="entry name" value="OMPA-like"/>
    <property type="match status" value="1"/>
</dbReference>
<evidence type="ECO:0000313" key="3">
    <source>
        <dbReference type="Proteomes" id="UP000006534"/>
    </source>
</evidence>